<dbReference type="Proteomes" id="UP000078544">
    <property type="component" value="Unassembled WGS sequence"/>
</dbReference>
<evidence type="ECO:0000256" key="7">
    <source>
        <dbReference type="ARBA" id="ARBA00023136"/>
    </source>
</evidence>
<keyword evidence="6 9" id="KW-1133">Transmembrane helix</keyword>
<keyword evidence="7 9" id="KW-0472">Membrane</keyword>
<comment type="caution">
    <text evidence="11">The sequence shown here is derived from an EMBL/GenBank/DDBJ whole genome shotgun (WGS) entry which is preliminary data.</text>
</comment>
<gene>
    <name evidence="11" type="ORF">AAL_06973</name>
</gene>
<evidence type="ECO:0000256" key="1">
    <source>
        <dbReference type="ARBA" id="ARBA00004141"/>
    </source>
</evidence>
<feature type="compositionally biased region" description="Polar residues" evidence="8">
    <location>
        <begin position="176"/>
        <end position="192"/>
    </location>
</feature>
<feature type="compositionally biased region" description="Basic and acidic residues" evidence="8">
    <location>
        <begin position="164"/>
        <end position="174"/>
    </location>
</feature>
<sequence>MAALPRNPLSWAEYEGRSVSIGSIESNAVEDDALLEDEGDNETHPLLGQERRRSSVTNRLTAVADIGGVNSLRSFARSWQRAASFAEVIPRRPSLYIAVDAESSVEPSDCIQYSRDRVTGTSRRFAGLLSEHLQSSGSLDTTPDSPSRRGSSALECARATVIADSEHSKSKALDTEQASGTLPAISSSTRSSIFPVPHHLSTSDIIGSYGSHHESTRLERHRSRSSVSQGSGLGSGREHVDAIGADETTEEERRVSVKEVRQGDHVVLTVEGQSTLPQSVFNSINALIGVGLLSLPLAFKLSGWIAGLAMLSLNAAVTAHTGKLLGKCMQYDPSIITYSDLAYVAYGSRARVIVSALFTLELVAACVALMILFSDSLNSLLPTFASPDIWKCVCGVLVLVLNMLPLRWLSYTSILGIFSTFCIVCIVILNGLIKDHAPGSLWQPAQTYLLPSNWLSLPLAYGLMASPWGAHSVFPSIFRDMRHPHKWGQAVNVTFSFSYVLDTCLAVFGILMFGDGIKEAITSNIIKTSGYPESLIILMCSFVTVIPLTKIPLNARPLITTADVICGVSRGHEYHASGSAAARSPVLTRIVRALARIFVVLVLLGISILFPAFDSVCAFLGAALCSLISVILPICFYLKLYHSDITKSERITFWVILVAFCILGLVGTVWTFLPRHLVGAESTLRA</sequence>
<feature type="domain" description="Amino acid transporter transmembrane" evidence="10">
    <location>
        <begin position="273"/>
        <end position="671"/>
    </location>
</feature>
<keyword evidence="4 9" id="KW-0812">Transmembrane</keyword>
<evidence type="ECO:0000256" key="6">
    <source>
        <dbReference type="ARBA" id="ARBA00022989"/>
    </source>
</evidence>
<feature type="compositionally biased region" description="Polar residues" evidence="8">
    <location>
        <begin position="134"/>
        <end position="150"/>
    </location>
</feature>
<dbReference type="OrthoDB" id="655540at2759"/>
<accession>A0A167Y1K1</accession>
<evidence type="ECO:0000256" key="4">
    <source>
        <dbReference type="ARBA" id="ARBA00022692"/>
    </source>
</evidence>
<dbReference type="InterPro" id="IPR013057">
    <property type="entry name" value="AA_transpt_TM"/>
</dbReference>
<evidence type="ECO:0000256" key="2">
    <source>
        <dbReference type="ARBA" id="ARBA00008066"/>
    </source>
</evidence>
<feature type="transmembrane region" description="Helical" evidence="9">
    <location>
        <begin position="352"/>
        <end position="373"/>
    </location>
</feature>
<evidence type="ECO:0000256" key="5">
    <source>
        <dbReference type="ARBA" id="ARBA00022970"/>
    </source>
</evidence>
<protein>
    <submittedName>
        <fullName evidence="11">Amino acid transporter, transmembrane</fullName>
    </submittedName>
</protein>
<name>A0A167Y1K1_9HYPO</name>
<evidence type="ECO:0000256" key="9">
    <source>
        <dbReference type="SAM" id="Phobius"/>
    </source>
</evidence>
<dbReference type="EMBL" id="AZGY01000020">
    <property type="protein sequence ID" value="KZZ90747.1"/>
    <property type="molecule type" value="Genomic_DNA"/>
</dbReference>
<evidence type="ECO:0000313" key="11">
    <source>
        <dbReference type="EMBL" id="KZZ90747.1"/>
    </source>
</evidence>
<keyword evidence="5" id="KW-0029">Amino-acid transport</keyword>
<feature type="transmembrane region" description="Helical" evidence="9">
    <location>
        <begin position="453"/>
        <end position="478"/>
    </location>
</feature>
<evidence type="ECO:0000259" key="10">
    <source>
        <dbReference type="Pfam" id="PF01490"/>
    </source>
</evidence>
<feature type="transmembrane region" description="Helical" evidence="9">
    <location>
        <begin position="593"/>
        <end position="613"/>
    </location>
</feature>
<dbReference type="GO" id="GO:0015179">
    <property type="term" value="F:L-amino acid transmembrane transporter activity"/>
    <property type="evidence" value="ECO:0007669"/>
    <property type="project" value="TreeGrafter"/>
</dbReference>
<feature type="transmembrane region" description="Helical" evidence="9">
    <location>
        <begin position="379"/>
        <end position="401"/>
    </location>
</feature>
<proteinExistence type="inferred from homology"/>
<dbReference type="Pfam" id="PF01490">
    <property type="entry name" value="Aa_trans"/>
    <property type="match status" value="1"/>
</dbReference>
<feature type="region of interest" description="Disordered" evidence="8">
    <location>
        <begin position="134"/>
        <end position="255"/>
    </location>
</feature>
<evidence type="ECO:0000256" key="8">
    <source>
        <dbReference type="SAM" id="MobiDB-lite"/>
    </source>
</evidence>
<evidence type="ECO:0000256" key="3">
    <source>
        <dbReference type="ARBA" id="ARBA00022448"/>
    </source>
</evidence>
<dbReference type="PANTHER" id="PTHR22950">
    <property type="entry name" value="AMINO ACID TRANSPORTER"/>
    <property type="match status" value="1"/>
</dbReference>
<comment type="subcellular location">
    <subcellularLocation>
        <location evidence="1">Membrane</location>
        <topology evidence="1">Multi-pass membrane protein</topology>
    </subcellularLocation>
</comment>
<reference evidence="11 12" key="1">
    <citation type="journal article" date="2016" name="Genome Biol. Evol.">
        <title>Divergent and convergent evolution of fungal pathogenicity.</title>
        <authorList>
            <person name="Shang Y."/>
            <person name="Xiao G."/>
            <person name="Zheng P."/>
            <person name="Cen K."/>
            <person name="Zhan S."/>
            <person name="Wang C."/>
        </authorList>
    </citation>
    <scope>NUCLEOTIDE SEQUENCE [LARGE SCALE GENOMIC DNA]</scope>
    <source>
        <strain evidence="11 12">RCEF 2490</strain>
    </source>
</reference>
<dbReference type="GO" id="GO:0005774">
    <property type="term" value="C:vacuolar membrane"/>
    <property type="evidence" value="ECO:0007669"/>
    <property type="project" value="TreeGrafter"/>
</dbReference>
<dbReference type="PANTHER" id="PTHR22950:SF692">
    <property type="entry name" value="TRANSMEMBRANE AMINO ACID TRANSPORTER FAMILY PROTEIN"/>
    <property type="match status" value="1"/>
</dbReference>
<feature type="transmembrane region" description="Helical" evidence="9">
    <location>
        <begin position="490"/>
        <end position="514"/>
    </location>
</feature>
<feature type="transmembrane region" description="Helical" evidence="9">
    <location>
        <begin position="534"/>
        <end position="553"/>
    </location>
</feature>
<organism evidence="11 12">
    <name type="scientific">Moelleriella libera RCEF 2490</name>
    <dbReference type="NCBI Taxonomy" id="1081109"/>
    <lineage>
        <taxon>Eukaryota</taxon>
        <taxon>Fungi</taxon>
        <taxon>Dikarya</taxon>
        <taxon>Ascomycota</taxon>
        <taxon>Pezizomycotina</taxon>
        <taxon>Sordariomycetes</taxon>
        <taxon>Hypocreomycetidae</taxon>
        <taxon>Hypocreales</taxon>
        <taxon>Clavicipitaceae</taxon>
        <taxon>Moelleriella</taxon>
    </lineage>
</organism>
<feature type="transmembrane region" description="Helical" evidence="9">
    <location>
        <begin position="286"/>
        <end position="313"/>
    </location>
</feature>
<dbReference type="AlphaFoldDB" id="A0A167Y1K1"/>
<feature type="transmembrane region" description="Helical" evidence="9">
    <location>
        <begin position="408"/>
        <end position="433"/>
    </location>
</feature>
<feature type="transmembrane region" description="Helical" evidence="9">
    <location>
        <begin position="619"/>
        <end position="639"/>
    </location>
</feature>
<evidence type="ECO:0000313" key="12">
    <source>
        <dbReference type="Proteomes" id="UP000078544"/>
    </source>
</evidence>
<dbReference type="STRING" id="1081109.A0A167Y1K1"/>
<keyword evidence="3" id="KW-0813">Transport</keyword>
<keyword evidence="12" id="KW-1185">Reference proteome</keyword>
<feature type="transmembrane region" description="Helical" evidence="9">
    <location>
        <begin position="651"/>
        <end position="673"/>
    </location>
</feature>
<comment type="similarity">
    <text evidence="2">Belongs to the amino acid/polyamine transporter 2 family.</text>
</comment>